<feature type="non-terminal residue" evidence="1">
    <location>
        <position position="1"/>
    </location>
</feature>
<dbReference type="EMBL" id="BARW01002089">
    <property type="protein sequence ID" value="GAI67285.1"/>
    <property type="molecule type" value="Genomic_DNA"/>
</dbReference>
<comment type="caution">
    <text evidence="1">The sequence shown here is derived from an EMBL/GenBank/DDBJ whole genome shotgun (WGS) entry which is preliminary data.</text>
</comment>
<sequence>VPKWRADIATQIGDRSGTPLPANNALLIRLEQGLFPPKSNGRIFIPGISEDDTSVGNITAAFTTTAVIPLLDGLVAQLEEESGGDGRWDLGVISTLVLDAAPPFKDWDAAFSQVFGVSASPIIATQRRRQTRVVGEAN</sequence>
<evidence type="ECO:0000313" key="1">
    <source>
        <dbReference type="EMBL" id="GAI67285.1"/>
    </source>
</evidence>
<organism evidence="1">
    <name type="scientific">marine sediment metagenome</name>
    <dbReference type="NCBI Taxonomy" id="412755"/>
    <lineage>
        <taxon>unclassified sequences</taxon>
        <taxon>metagenomes</taxon>
        <taxon>ecological metagenomes</taxon>
    </lineage>
</organism>
<accession>X1RVQ1</accession>
<proteinExistence type="predicted"/>
<dbReference type="AlphaFoldDB" id="X1RVQ1"/>
<protein>
    <submittedName>
        <fullName evidence="1">Uncharacterized protein</fullName>
    </submittedName>
</protein>
<reference evidence="1" key="1">
    <citation type="journal article" date="2014" name="Front. Microbiol.">
        <title>High frequency of phylogenetically diverse reductive dehalogenase-homologous genes in deep subseafloor sedimentary metagenomes.</title>
        <authorList>
            <person name="Kawai M."/>
            <person name="Futagami T."/>
            <person name="Toyoda A."/>
            <person name="Takaki Y."/>
            <person name="Nishi S."/>
            <person name="Hori S."/>
            <person name="Arai W."/>
            <person name="Tsubouchi T."/>
            <person name="Morono Y."/>
            <person name="Uchiyama I."/>
            <person name="Ito T."/>
            <person name="Fujiyama A."/>
            <person name="Inagaki F."/>
            <person name="Takami H."/>
        </authorList>
    </citation>
    <scope>NUCLEOTIDE SEQUENCE</scope>
    <source>
        <strain evidence="1">Expedition CK06-06</strain>
    </source>
</reference>
<gene>
    <name evidence="1" type="ORF">S12H4_06079</name>
</gene>
<name>X1RVQ1_9ZZZZ</name>